<accession>A0A8J4GZI3</accession>
<evidence type="ECO:0000313" key="4">
    <source>
        <dbReference type="Proteomes" id="UP000722791"/>
    </source>
</evidence>
<sequence length="518" mass="54778">MADVTDSVLPSGEQLSSPVRPSVSSRTPKGLSIKPGVKPGVPGNRRTDPAAEPAAGSSPTTENRAQSKPSVSAVAGTPSAAAQIASKQPQPQPEVSSTPTNAPKPVPGQKPERFTNLNKFGKPSGRQNPSAAIPLFRDLPSVPAAETPPGAPGSQLFEYDGGPPENHAQTDKAPLPPARGQPGAPTAPDPDRSGTKLDQPQQKPEVSDPQPGISPPRQPGGELGSTQLPTGEIDSTYVQLQADAPGLQQQIPEDQHQESPQAAGLELQTQPEDVEPVSENSQPEQKQQAVLEHPLPSPPPLTEPIAVEPQLQPSSELQPKPQPQLLEQQLGSQSQLRPQAEPPLLAASELLPQSGLQVQQPQLQPDLGSPQPEAQQVGGQPPLLGLNSRGQVENADSDTPEIGGLSPRQQQQEEVECRPPPRTQGDDLGSPQEQQVETQEQQEEKDHQQEEEQKQQKVDLEPELESQAAPQLPSPSQGAQFVWDSQSPPYPGEPGGESPGHLGGVPSQQLGKEEEEGE</sequence>
<feature type="compositionally biased region" description="Polar residues" evidence="1">
    <location>
        <begin position="85"/>
        <end position="101"/>
    </location>
</feature>
<evidence type="ECO:0000256" key="1">
    <source>
        <dbReference type="SAM" id="MobiDB-lite"/>
    </source>
</evidence>
<feature type="compositionally biased region" description="Basic and acidic residues" evidence="1">
    <location>
        <begin position="442"/>
        <end position="460"/>
    </location>
</feature>
<name>A0A8J4GZI3_9CHLO</name>
<dbReference type="EMBL" id="BNCP01000083">
    <property type="protein sequence ID" value="GIL92829.1"/>
    <property type="molecule type" value="Genomic_DNA"/>
</dbReference>
<evidence type="ECO:0000313" key="3">
    <source>
        <dbReference type="EMBL" id="GIM16581.1"/>
    </source>
</evidence>
<feature type="compositionally biased region" description="Polar residues" evidence="1">
    <location>
        <begin position="57"/>
        <end position="70"/>
    </location>
</feature>
<feature type="compositionally biased region" description="Low complexity" evidence="1">
    <location>
        <begin position="16"/>
        <end position="26"/>
    </location>
</feature>
<proteinExistence type="predicted"/>
<protein>
    <submittedName>
        <fullName evidence="3">Uncharacterized protein</fullName>
    </submittedName>
</protein>
<gene>
    <name evidence="2" type="ORF">Vretifemale_20299</name>
    <name evidence="3" type="ORF">Vretimale_19213</name>
</gene>
<dbReference type="Proteomes" id="UP000747110">
    <property type="component" value="Unassembled WGS sequence"/>
</dbReference>
<dbReference type="Proteomes" id="UP000722791">
    <property type="component" value="Unassembled WGS sequence"/>
</dbReference>
<reference evidence="3" key="1">
    <citation type="journal article" date="2021" name="Proc. Natl. Acad. Sci. U.S.A.">
        <title>Three genomes in the algal genus Volvox reveal the fate of a haploid sex-determining region after a transition to homothallism.</title>
        <authorList>
            <person name="Yamamoto K."/>
            <person name="Hamaji T."/>
            <person name="Kawai-Toyooka H."/>
            <person name="Matsuzaki R."/>
            <person name="Takahashi F."/>
            <person name="Nishimura Y."/>
            <person name="Kawachi M."/>
            <person name="Noguchi H."/>
            <person name="Minakuchi Y."/>
            <person name="Umen J.G."/>
            <person name="Toyoda A."/>
            <person name="Nozaki H."/>
        </authorList>
    </citation>
    <scope>NUCLEOTIDE SEQUENCE</scope>
    <source>
        <strain evidence="3">NIES-3785</strain>
        <strain evidence="2">NIES-3786</strain>
    </source>
</reference>
<feature type="compositionally biased region" description="Low complexity" evidence="1">
    <location>
        <begin position="308"/>
        <end position="367"/>
    </location>
</feature>
<feature type="region of interest" description="Disordered" evidence="1">
    <location>
        <begin position="1"/>
        <end position="518"/>
    </location>
</feature>
<feature type="compositionally biased region" description="Polar residues" evidence="1">
    <location>
        <begin position="474"/>
        <end position="487"/>
    </location>
</feature>
<feature type="compositionally biased region" description="Gly residues" evidence="1">
    <location>
        <begin position="493"/>
        <end position="503"/>
    </location>
</feature>
<organism evidence="3 4">
    <name type="scientific">Volvox reticuliferus</name>
    <dbReference type="NCBI Taxonomy" id="1737510"/>
    <lineage>
        <taxon>Eukaryota</taxon>
        <taxon>Viridiplantae</taxon>
        <taxon>Chlorophyta</taxon>
        <taxon>core chlorophytes</taxon>
        <taxon>Chlorophyceae</taxon>
        <taxon>CS clade</taxon>
        <taxon>Chlamydomonadales</taxon>
        <taxon>Volvocaceae</taxon>
        <taxon>Volvox</taxon>
    </lineage>
</organism>
<feature type="compositionally biased region" description="Polar residues" evidence="1">
    <location>
        <begin position="278"/>
        <end position="288"/>
    </location>
</feature>
<evidence type="ECO:0000313" key="2">
    <source>
        <dbReference type="EMBL" id="GIL92829.1"/>
    </source>
</evidence>
<feature type="non-terminal residue" evidence="3">
    <location>
        <position position="1"/>
    </location>
</feature>
<dbReference type="AlphaFoldDB" id="A0A8J4GZI3"/>
<keyword evidence="5" id="KW-1185">Reference proteome</keyword>
<evidence type="ECO:0000313" key="5">
    <source>
        <dbReference type="Proteomes" id="UP000747110"/>
    </source>
</evidence>
<comment type="caution">
    <text evidence="3">The sequence shown here is derived from an EMBL/GenBank/DDBJ whole genome shotgun (WGS) entry which is preliminary data.</text>
</comment>
<dbReference type="EMBL" id="BNCQ01000081">
    <property type="protein sequence ID" value="GIM16581.1"/>
    <property type="molecule type" value="Genomic_DNA"/>
</dbReference>